<dbReference type="InterPro" id="IPR038070">
    <property type="entry name" value="Rv2632c-like_sf"/>
</dbReference>
<dbReference type="RefSeq" id="WP_378264536.1">
    <property type="nucleotide sequence ID" value="NZ_JBHUKR010000006.1"/>
</dbReference>
<comment type="caution">
    <text evidence="1">The sequence shown here is derived from an EMBL/GenBank/DDBJ whole genome shotgun (WGS) entry which is preliminary data.</text>
</comment>
<proteinExistence type="predicted"/>
<dbReference type="InterPro" id="IPR015057">
    <property type="entry name" value="Rv2632c-like"/>
</dbReference>
<evidence type="ECO:0000313" key="1">
    <source>
        <dbReference type="EMBL" id="MFD2417125.1"/>
    </source>
</evidence>
<protein>
    <submittedName>
        <fullName evidence="1">DsRBD fold-containing protein</fullName>
    </submittedName>
</protein>
<dbReference type="Proteomes" id="UP001597417">
    <property type="component" value="Unassembled WGS sequence"/>
</dbReference>
<dbReference type="EMBL" id="JBHUKR010000006">
    <property type="protein sequence ID" value="MFD2417125.1"/>
    <property type="molecule type" value="Genomic_DNA"/>
</dbReference>
<name>A0ABW5FR22_9PSEU</name>
<dbReference type="Pfam" id="PF08962">
    <property type="entry name" value="Rv2632c-like"/>
    <property type="match status" value="1"/>
</dbReference>
<dbReference type="SUPFAM" id="SSF143212">
    <property type="entry name" value="Rv2632c-like"/>
    <property type="match status" value="1"/>
</dbReference>
<sequence>MTEPTITHPWTMDVTIKDETGTDAREGKRAEVRLEDGSGNSFTGIGIASGDLYGLAVPQIKEELAIARALSDLTEELLAAVAADVHAALNTV</sequence>
<organism evidence="1 2">
    <name type="scientific">Amycolatopsis pigmentata</name>
    <dbReference type="NCBI Taxonomy" id="450801"/>
    <lineage>
        <taxon>Bacteria</taxon>
        <taxon>Bacillati</taxon>
        <taxon>Actinomycetota</taxon>
        <taxon>Actinomycetes</taxon>
        <taxon>Pseudonocardiales</taxon>
        <taxon>Pseudonocardiaceae</taxon>
        <taxon>Amycolatopsis</taxon>
    </lineage>
</organism>
<gene>
    <name evidence="1" type="ORF">ACFSXZ_12400</name>
</gene>
<reference evidence="2" key="1">
    <citation type="journal article" date="2019" name="Int. J. Syst. Evol. Microbiol.">
        <title>The Global Catalogue of Microorganisms (GCM) 10K type strain sequencing project: providing services to taxonomists for standard genome sequencing and annotation.</title>
        <authorList>
            <consortium name="The Broad Institute Genomics Platform"/>
            <consortium name="The Broad Institute Genome Sequencing Center for Infectious Disease"/>
            <person name="Wu L."/>
            <person name="Ma J."/>
        </authorList>
    </citation>
    <scope>NUCLEOTIDE SEQUENCE [LARGE SCALE GENOMIC DNA]</scope>
    <source>
        <strain evidence="2">CGMCC 4.7645</strain>
    </source>
</reference>
<keyword evidence="2" id="KW-1185">Reference proteome</keyword>
<evidence type="ECO:0000313" key="2">
    <source>
        <dbReference type="Proteomes" id="UP001597417"/>
    </source>
</evidence>
<dbReference type="Gene3D" id="3.30.160.240">
    <property type="entry name" value="Rv1738"/>
    <property type="match status" value="1"/>
</dbReference>
<accession>A0ABW5FR22</accession>